<evidence type="ECO:0000256" key="1">
    <source>
        <dbReference type="ARBA" id="ARBA00022574"/>
    </source>
</evidence>
<accession>A0A078A952</accession>
<keyword evidence="1 3" id="KW-0853">WD repeat</keyword>
<evidence type="ECO:0000256" key="4">
    <source>
        <dbReference type="SAM" id="Coils"/>
    </source>
</evidence>
<dbReference type="SMART" id="SM00320">
    <property type="entry name" value="WD40"/>
    <property type="match status" value="7"/>
</dbReference>
<dbReference type="PROSITE" id="PS00678">
    <property type="entry name" value="WD_REPEATS_1"/>
    <property type="match status" value="1"/>
</dbReference>
<dbReference type="PROSITE" id="PS50082">
    <property type="entry name" value="WD_REPEATS_2"/>
    <property type="match status" value="2"/>
</dbReference>
<protein>
    <submittedName>
        <fullName evidence="6">Wd40-repeat containing protein</fullName>
    </submittedName>
</protein>
<dbReference type="EMBL" id="CCKQ01006770">
    <property type="protein sequence ID" value="CDW78092.1"/>
    <property type="molecule type" value="Genomic_DNA"/>
</dbReference>
<evidence type="ECO:0000256" key="3">
    <source>
        <dbReference type="PROSITE-ProRule" id="PRU00221"/>
    </source>
</evidence>
<feature type="repeat" description="WD" evidence="3">
    <location>
        <begin position="899"/>
        <end position="940"/>
    </location>
</feature>
<keyword evidence="7" id="KW-1185">Reference proteome</keyword>
<dbReference type="InterPro" id="IPR011047">
    <property type="entry name" value="Quinoprotein_ADH-like_sf"/>
</dbReference>
<dbReference type="Proteomes" id="UP000039865">
    <property type="component" value="Unassembled WGS sequence"/>
</dbReference>
<dbReference type="SUPFAM" id="SSF50952">
    <property type="entry name" value="Soluble quinoprotein glucose dehydrogenase"/>
    <property type="match status" value="1"/>
</dbReference>
<dbReference type="OMA" id="RTSERIF"/>
<evidence type="ECO:0000256" key="2">
    <source>
        <dbReference type="ARBA" id="ARBA00022737"/>
    </source>
</evidence>
<dbReference type="PROSITE" id="PS50294">
    <property type="entry name" value="WD_REPEATS_REGION"/>
    <property type="match status" value="1"/>
</dbReference>
<feature type="region of interest" description="Disordered" evidence="5">
    <location>
        <begin position="207"/>
        <end position="247"/>
    </location>
</feature>
<dbReference type="InterPro" id="IPR036322">
    <property type="entry name" value="WD40_repeat_dom_sf"/>
</dbReference>
<reference evidence="6 7" key="1">
    <citation type="submission" date="2014-06" db="EMBL/GenBank/DDBJ databases">
        <authorList>
            <person name="Swart Estienne"/>
        </authorList>
    </citation>
    <scope>NUCLEOTIDE SEQUENCE [LARGE SCALE GENOMIC DNA]</scope>
    <source>
        <strain evidence="6 7">130c</strain>
    </source>
</reference>
<dbReference type="SUPFAM" id="SSF50998">
    <property type="entry name" value="Quinoprotein alcohol dehydrogenase-like"/>
    <property type="match status" value="1"/>
</dbReference>
<dbReference type="Gene3D" id="2.130.10.10">
    <property type="entry name" value="YVTN repeat-like/Quinoprotein amine dehydrogenase"/>
    <property type="match status" value="3"/>
</dbReference>
<feature type="region of interest" description="Disordered" evidence="5">
    <location>
        <begin position="371"/>
        <end position="404"/>
    </location>
</feature>
<sequence length="1434" mass="165563">METQIHPYDLTIDDIARLKTFKVKLKELLPRLTMDMISSIILKIDVQVDIISWEDFLRFLEMEGDMREMINDMRINQPGTTRIIKERKFKLTKKTNEGMESTAKSSFSLEKLQFMDIMNLEYLITVSDTKEVEIYEFEEMTSIYKFNFISNYGQANSNQPITNQKIKNFPNYSITSNIKHLKNQQSQMQKAIPDFSKYQTSNMKQKFSLTNPNSSRLDHNKSETTRPATKLNSREQSNIKQPENDYFPRVQSPNDSFYNGQIPSQQSFTHKVKQFNYENIQASATKGNFNVSRKASLRRSYESPNQNNRLMLGRHQSDYNSVTGSVYKSQFMGNNNENKNSQKALFQEKSISEKFSYDLTNHIRKAITQMNSPESSPINQRNASYQNTSDKQGTFKRPRMNSQLKKKQKIKMFGVLGIDPIEDQTAKDYLQNKLLRETNIFRNIAQNGSSVNLQLHPFGLNDDLFKSKQHHEKVKSIFQRFERAIDQEMESRDKQFNKYLDQKGQRSSQQNLVKCGDSSKSILISEFQIGPQQTQININQKQSDQRKLNLSHSGVRFTAQKEKSIKRKSLQGNNKVSVSQLDDPKLTENFDDLKIEKRVDQLEAKCINLDGFIKKNTELTNFKVKVADSCPLAIEQNRKNKSQTRKFPITEQEKEQIRISVQKKQQFLDKISKELEEKERINLIKKKQRTQEEYIDDSSESDDSAQKKKKDVKKIYPVSISYHQDSRLLTICLIDCDIKIYMLKMQGSTLQVLEYHSFYSSYLPVCSNLSKFKLNGNIILCLASQEGQIEIFSLAEKDKGKLIWSAKLHQFVAEHGPITKLLYHKDVGLVVSTFKGLLQVYDSMEFKLLWETNNNIRKEKSTITTFDYSQQIGFIAVGGVEGKLLMFDPSARILTQSCSKAHTSEVMDLYFYDKHMQLISISVDRTIMLWDSLKLECIQTIKDTSNQATRFYSSTCFNPQRGILLTACVFVKVWRAKVDRQVEFESVQRKAITKNALKEQVKRIQRQIDIFEQGKEIEDNYDVDPELKRKQQQLGEELVASQTYITSGFEQLQNYAETGNVLVTNSSKLVSVIILESKDQLVTLDSDYLMRIWSLQTGKQVTTLLLKTHLKNNAINKKLTCAAVDPKEKYLAVSDEEGLITIHNIHSAGILHSLQKIGSEMSQLQFLTDNTNFWLSGVGWEGKVAFIKLPMFQKNTYTIPIMLKKSVHTGDIYTIDHTENYAATGGVDNKICLWNAQSGSVRAIIELPKERPNTFVSHVKFAKTNRQTLLFVIQNTGHVHCINPITEVVTENILKLQNNAFFDFSHDLDLMLSIGESGKGTLLSTKLQDISPKNNFVKAKTRIAPKKSMNIKDRLENVLMTNLEKRNEYDFNLCFDKIKEWTLHKVVSIPMMTNFFTQAPHLNQAVIICKFSKFKKYFLTGTNHGEVKLWDFDV</sequence>
<organism evidence="6 7">
    <name type="scientific">Stylonychia lemnae</name>
    <name type="common">Ciliate</name>
    <dbReference type="NCBI Taxonomy" id="5949"/>
    <lineage>
        <taxon>Eukaryota</taxon>
        <taxon>Sar</taxon>
        <taxon>Alveolata</taxon>
        <taxon>Ciliophora</taxon>
        <taxon>Intramacronucleata</taxon>
        <taxon>Spirotrichea</taxon>
        <taxon>Stichotrichia</taxon>
        <taxon>Sporadotrichida</taxon>
        <taxon>Oxytrichidae</taxon>
        <taxon>Stylonychinae</taxon>
        <taxon>Stylonychia</taxon>
    </lineage>
</organism>
<evidence type="ECO:0000313" key="7">
    <source>
        <dbReference type="Proteomes" id="UP000039865"/>
    </source>
</evidence>
<proteinExistence type="predicted"/>
<name>A0A078A952_STYLE</name>
<evidence type="ECO:0000256" key="5">
    <source>
        <dbReference type="SAM" id="MobiDB-lite"/>
    </source>
</evidence>
<gene>
    <name evidence="6" type="primary">Contig9343.g9984</name>
    <name evidence="6" type="ORF">STYLEM_7063</name>
</gene>
<dbReference type="InParanoid" id="A0A078A952"/>
<dbReference type="InterPro" id="IPR015943">
    <property type="entry name" value="WD40/YVTN_repeat-like_dom_sf"/>
</dbReference>
<feature type="compositionally biased region" description="Polar residues" evidence="5">
    <location>
        <begin position="371"/>
        <end position="392"/>
    </location>
</feature>
<feature type="coiled-coil region" evidence="4">
    <location>
        <begin position="987"/>
        <end position="1014"/>
    </location>
</feature>
<dbReference type="Pfam" id="PF00400">
    <property type="entry name" value="WD40"/>
    <property type="match status" value="2"/>
</dbReference>
<feature type="repeat" description="WD" evidence="3">
    <location>
        <begin position="1062"/>
        <end position="1103"/>
    </location>
</feature>
<keyword evidence="2" id="KW-0677">Repeat</keyword>
<dbReference type="InterPro" id="IPR019775">
    <property type="entry name" value="WD40_repeat_CS"/>
</dbReference>
<dbReference type="PANTHER" id="PTHR44324">
    <property type="entry name" value="WD40 REPEAT DOMAIN 95"/>
    <property type="match status" value="1"/>
</dbReference>
<feature type="compositionally biased region" description="Basic residues" evidence="5">
    <location>
        <begin position="394"/>
        <end position="404"/>
    </location>
</feature>
<dbReference type="SUPFAM" id="SSF50978">
    <property type="entry name" value="WD40 repeat-like"/>
    <property type="match status" value="1"/>
</dbReference>
<dbReference type="OrthoDB" id="75172at2759"/>
<dbReference type="InterPro" id="IPR051242">
    <property type="entry name" value="WD-EF-hand_domain"/>
</dbReference>
<dbReference type="InterPro" id="IPR011041">
    <property type="entry name" value="Quinoprot_gluc/sorb_DH_b-prop"/>
</dbReference>
<feature type="compositionally biased region" description="Polar residues" evidence="5">
    <location>
        <begin position="225"/>
        <end position="241"/>
    </location>
</feature>
<dbReference type="PANTHER" id="PTHR44324:SF4">
    <property type="entry name" value="WD40 REPEAT DOMAIN 95"/>
    <property type="match status" value="1"/>
</dbReference>
<keyword evidence="4" id="KW-0175">Coiled coil</keyword>
<evidence type="ECO:0000313" key="6">
    <source>
        <dbReference type="EMBL" id="CDW78092.1"/>
    </source>
</evidence>
<dbReference type="InterPro" id="IPR001680">
    <property type="entry name" value="WD40_rpt"/>
</dbReference>